<dbReference type="GeneID" id="6995640"/>
<dbReference type="OrthoDB" id="339159at2759"/>
<keyword evidence="2" id="KW-1185">Reference proteome</keyword>
<proteinExistence type="predicted"/>
<evidence type="ECO:0000313" key="2">
    <source>
        <dbReference type="Proteomes" id="UP000001460"/>
    </source>
</evidence>
<accession>B6ACR4</accession>
<gene>
    <name evidence="1" type="ORF">CMU_016680</name>
</gene>
<dbReference type="EMBL" id="DS989728">
    <property type="protein sequence ID" value="EEA05918.1"/>
    <property type="molecule type" value="Genomic_DNA"/>
</dbReference>
<sequence>MGSKQSIPTTKDGYLLRIPKFQNFPEDVKANVELEEGVIVLMIAKSGSTSFMEINTDDGRFAIAKAEADRIAEEEALRLSTEQSIRVNEGDGVYSVPTSRVITNVTSFISHSSSQLESEVTSAHSDTINNTTDDVLDIEDNKSTTNGGFIENLANQCGAVFSECHQYPKFRIVANGNEVQRRIDNVLHSSGCDTEFVIDKTTATCGCLGPKHDRLTCKVCRGMHLEDAPLLY</sequence>
<dbReference type="OMA" id="FMEINTD"/>
<organism evidence="1 2">
    <name type="scientific">Cryptosporidium muris (strain RN66)</name>
    <dbReference type="NCBI Taxonomy" id="441375"/>
    <lineage>
        <taxon>Eukaryota</taxon>
        <taxon>Sar</taxon>
        <taxon>Alveolata</taxon>
        <taxon>Apicomplexa</taxon>
        <taxon>Conoidasida</taxon>
        <taxon>Coccidia</taxon>
        <taxon>Eucoccidiorida</taxon>
        <taxon>Eimeriorina</taxon>
        <taxon>Cryptosporidiidae</taxon>
        <taxon>Cryptosporidium</taxon>
    </lineage>
</organism>
<dbReference type="VEuPathDB" id="CryptoDB:CMU_016680"/>
<dbReference type="RefSeq" id="XP_002140267.1">
    <property type="nucleotide sequence ID" value="XM_002140231.1"/>
</dbReference>
<dbReference type="AlphaFoldDB" id="B6ACR4"/>
<protein>
    <submittedName>
        <fullName evidence="1">Uncharacterized protein</fullName>
    </submittedName>
</protein>
<name>B6ACR4_CRYMR</name>
<dbReference type="Proteomes" id="UP000001460">
    <property type="component" value="Unassembled WGS sequence"/>
</dbReference>
<reference evidence="1" key="1">
    <citation type="submission" date="2008-06" db="EMBL/GenBank/DDBJ databases">
        <authorList>
            <person name="Lorenzi H."/>
            <person name="Inman J."/>
            <person name="Miller J."/>
            <person name="Schobel S."/>
            <person name="Amedeo P."/>
            <person name="Caler E.V."/>
            <person name="da Silva J."/>
        </authorList>
    </citation>
    <scope>NUCLEOTIDE SEQUENCE [LARGE SCALE GENOMIC DNA]</scope>
    <source>
        <strain evidence="1">RN66</strain>
    </source>
</reference>
<evidence type="ECO:0000313" key="1">
    <source>
        <dbReference type="EMBL" id="EEA05918.1"/>
    </source>
</evidence>